<organism evidence="1 2">
    <name type="scientific">Paraburkholderia bengalensis</name>
    <dbReference type="NCBI Taxonomy" id="2747562"/>
    <lineage>
        <taxon>Bacteria</taxon>
        <taxon>Pseudomonadati</taxon>
        <taxon>Pseudomonadota</taxon>
        <taxon>Betaproteobacteria</taxon>
        <taxon>Burkholderiales</taxon>
        <taxon>Burkholderiaceae</taxon>
        <taxon>Paraburkholderia</taxon>
    </lineage>
</organism>
<dbReference type="RefSeq" id="WP_336598062.1">
    <property type="nucleotide sequence ID" value="NZ_JACFYJ010000015.1"/>
</dbReference>
<protein>
    <submittedName>
        <fullName evidence="1">Uncharacterized protein</fullName>
    </submittedName>
</protein>
<dbReference type="Proteomes" id="UP001386437">
    <property type="component" value="Unassembled WGS sequence"/>
</dbReference>
<comment type="caution">
    <text evidence="1">The sequence shown here is derived from an EMBL/GenBank/DDBJ whole genome shotgun (WGS) entry which is preliminary data.</text>
</comment>
<evidence type="ECO:0000313" key="1">
    <source>
        <dbReference type="EMBL" id="MEI5997852.1"/>
    </source>
</evidence>
<evidence type="ECO:0000313" key="2">
    <source>
        <dbReference type="Proteomes" id="UP001386437"/>
    </source>
</evidence>
<name>A0ABU8IR09_9BURK</name>
<sequence length="209" mass="23149">MFVGSKDETGDNQLCQLRKVAGGQYDLKMRILDRLRSKGERKYLTIGNLDFNQDRVALAEALDANVTLTSRLHWEGQHWRAFVSFDHAPARRVTLDVQHGAVGGGFNVDHLAVAETDPFGHLLRTKRFALLREDATSGHREAVLSDALSAAVGWAKDELKPLIAEELDFAAKKKAWRSSARKEHGCFLGFAMQNTGNCSKRSASAQVSN</sequence>
<accession>A0ABU8IR09</accession>
<gene>
    <name evidence="1" type="ORF">H3V53_11755</name>
</gene>
<keyword evidence="2" id="KW-1185">Reference proteome</keyword>
<proteinExistence type="predicted"/>
<reference evidence="1 2" key="1">
    <citation type="journal article" date="2022" name="Arch. Microbiol.">
        <title>Paraburkholderia bengalensis sp. nov. isolated from roots of Oryza sativa, IR64.</title>
        <authorList>
            <person name="Nag P."/>
            <person name="Mondal N."/>
            <person name="Sarkar J."/>
            <person name="Das S."/>
        </authorList>
    </citation>
    <scope>NUCLEOTIDE SEQUENCE [LARGE SCALE GENOMIC DNA]</scope>
    <source>
        <strain evidence="1 2">IR64_4_BI</strain>
    </source>
</reference>
<dbReference type="EMBL" id="JACFYJ010000015">
    <property type="protein sequence ID" value="MEI5997852.1"/>
    <property type="molecule type" value="Genomic_DNA"/>
</dbReference>